<reference evidence="1" key="1">
    <citation type="submission" date="2013-07" db="EMBL/GenBank/DDBJ databases">
        <title>The Genome Sequence of Cryptococcus bestiolae CBS10118.</title>
        <authorList>
            <consortium name="The Broad Institute Genome Sequencing Platform"/>
            <person name="Cuomo C."/>
            <person name="Litvintseva A."/>
            <person name="Chen Y."/>
            <person name="Heitman J."/>
            <person name="Sun S."/>
            <person name="Springer D."/>
            <person name="Dromer F."/>
            <person name="Young S.K."/>
            <person name="Zeng Q."/>
            <person name="Gargeya S."/>
            <person name="Fitzgerald M."/>
            <person name="Abouelleil A."/>
            <person name="Alvarado L."/>
            <person name="Berlin A.M."/>
            <person name="Chapman S.B."/>
            <person name="Dewar J."/>
            <person name="Goldberg J."/>
            <person name="Griggs A."/>
            <person name="Gujja S."/>
            <person name="Hansen M."/>
            <person name="Howarth C."/>
            <person name="Imamovic A."/>
            <person name="Larimer J."/>
            <person name="McCowan C."/>
            <person name="Murphy C."/>
            <person name="Pearson M."/>
            <person name="Priest M."/>
            <person name="Roberts A."/>
            <person name="Saif S."/>
            <person name="Shea T."/>
            <person name="Sykes S."/>
            <person name="Wortman J."/>
            <person name="Nusbaum C."/>
            <person name="Birren B."/>
        </authorList>
    </citation>
    <scope>NUCLEOTIDE SEQUENCE [LARGE SCALE GENOMIC DNA]</scope>
    <source>
        <strain evidence="1">CBS 10118</strain>
    </source>
</reference>
<evidence type="ECO:0000313" key="2">
    <source>
        <dbReference type="EMBL" id="WVW81860.1"/>
    </source>
</evidence>
<evidence type="ECO:0000313" key="3">
    <source>
        <dbReference type="Proteomes" id="UP000092730"/>
    </source>
</evidence>
<dbReference type="EMBL" id="KI894019">
    <property type="protein sequence ID" value="OCF27716.1"/>
    <property type="molecule type" value="Genomic_DNA"/>
</dbReference>
<dbReference type="Proteomes" id="UP000092730">
    <property type="component" value="Chromosome 2"/>
</dbReference>
<dbReference type="KEGG" id="kbi:30206960"/>
<dbReference type="OrthoDB" id="2596940at2759"/>
<organism evidence="1">
    <name type="scientific">Kwoniella bestiolae CBS 10118</name>
    <dbReference type="NCBI Taxonomy" id="1296100"/>
    <lineage>
        <taxon>Eukaryota</taxon>
        <taxon>Fungi</taxon>
        <taxon>Dikarya</taxon>
        <taxon>Basidiomycota</taxon>
        <taxon>Agaricomycotina</taxon>
        <taxon>Tremellomycetes</taxon>
        <taxon>Tremellales</taxon>
        <taxon>Cryptococcaceae</taxon>
        <taxon>Kwoniella</taxon>
    </lineage>
</organism>
<dbReference type="EMBL" id="CP144542">
    <property type="protein sequence ID" value="WVW81860.1"/>
    <property type="molecule type" value="Genomic_DNA"/>
</dbReference>
<name>A0A1B9G9M3_9TREE</name>
<dbReference type="Gene3D" id="3.30.420.40">
    <property type="match status" value="1"/>
</dbReference>
<proteinExistence type="predicted"/>
<evidence type="ECO:0000313" key="1">
    <source>
        <dbReference type="EMBL" id="OCF27716.1"/>
    </source>
</evidence>
<reference evidence="1" key="3">
    <citation type="submission" date="2014-01" db="EMBL/GenBank/DDBJ databases">
        <title>Evolution of pathogenesis and genome organization in the Tremellales.</title>
        <authorList>
            <person name="Cuomo C."/>
            <person name="Litvintseva A."/>
            <person name="Heitman J."/>
            <person name="Chen Y."/>
            <person name="Sun S."/>
            <person name="Springer D."/>
            <person name="Dromer F."/>
            <person name="Young S."/>
            <person name="Zeng Q."/>
            <person name="Chapman S."/>
            <person name="Gujja S."/>
            <person name="Saif S."/>
            <person name="Birren B."/>
        </authorList>
    </citation>
    <scope>NUCLEOTIDE SEQUENCE</scope>
    <source>
        <strain evidence="1">CBS 10118</strain>
    </source>
</reference>
<keyword evidence="3" id="KW-1185">Reference proteome</keyword>
<dbReference type="AlphaFoldDB" id="A0A1B9G9M3"/>
<accession>A0A1B9G9M3</accession>
<reference evidence="2" key="2">
    <citation type="submission" date="2013-07" db="EMBL/GenBank/DDBJ databases">
        <authorList>
            <consortium name="The Broad Institute Genome Sequencing Platform"/>
            <person name="Cuomo C."/>
            <person name="Litvintseva A."/>
            <person name="Chen Y."/>
            <person name="Heitman J."/>
            <person name="Sun S."/>
            <person name="Springer D."/>
            <person name="Dromer F."/>
            <person name="Young S.K."/>
            <person name="Zeng Q."/>
            <person name="Gargeya S."/>
            <person name="Fitzgerald M."/>
            <person name="Abouelleil A."/>
            <person name="Alvarado L."/>
            <person name="Berlin A.M."/>
            <person name="Chapman S.B."/>
            <person name="Dewar J."/>
            <person name="Goldberg J."/>
            <person name="Griggs A."/>
            <person name="Gujja S."/>
            <person name="Hansen M."/>
            <person name="Howarth C."/>
            <person name="Imamovic A."/>
            <person name="Larimer J."/>
            <person name="McCowan C."/>
            <person name="Murphy C."/>
            <person name="Pearson M."/>
            <person name="Priest M."/>
            <person name="Roberts A."/>
            <person name="Saif S."/>
            <person name="Shea T."/>
            <person name="Sykes S."/>
            <person name="Wortman J."/>
            <person name="Nusbaum C."/>
            <person name="Birren B."/>
        </authorList>
    </citation>
    <scope>NUCLEOTIDE SEQUENCE</scope>
    <source>
        <strain evidence="2">CBS 10118</strain>
    </source>
</reference>
<dbReference type="RefSeq" id="XP_019048786.1">
    <property type="nucleotide sequence ID" value="XM_019189224.1"/>
</dbReference>
<dbReference type="STRING" id="1296100.A0A1B9G9M3"/>
<dbReference type="VEuPathDB" id="FungiDB:I302_02561"/>
<reference evidence="2" key="4">
    <citation type="submission" date="2024-02" db="EMBL/GenBank/DDBJ databases">
        <title>Comparative genomics of Cryptococcus and Kwoniella reveals pathogenesis evolution and contrasting modes of karyotype evolution via chromosome fusion or intercentromeric recombination.</title>
        <authorList>
            <person name="Coelho M.A."/>
            <person name="David-Palma M."/>
            <person name="Shea T."/>
            <person name="Bowers K."/>
            <person name="McGinley-Smith S."/>
            <person name="Mohammad A.W."/>
            <person name="Gnirke A."/>
            <person name="Yurkov A.M."/>
            <person name="Nowrousian M."/>
            <person name="Sun S."/>
            <person name="Cuomo C.A."/>
            <person name="Heitman J."/>
        </authorList>
    </citation>
    <scope>NUCLEOTIDE SEQUENCE</scope>
    <source>
        <strain evidence="2">CBS 10118</strain>
    </source>
</reference>
<protein>
    <submittedName>
        <fullName evidence="1">Uncharacterized protein</fullName>
    </submittedName>
</protein>
<gene>
    <name evidence="1" type="ORF">I302_02561</name>
    <name evidence="2" type="ORF">I302_103858</name>
</gene>
<dbReference type="GeneID" id="30206960"/>
<sequence>MWESQRDQIVVSLGSEGESDILVLPVPAREVDSALSLGGKVIGPRGLSERGNEGEVVYVQYEEKSGDSLRRMVRDRYGNGKWTQFFSLAEIISQGGSMSLDDKLFIFTRADEKLEILRFENGVCVEEFREIRANPRCLLEFQFLRLKSIADASYDEDRQTQIKRILLVGEHATQPIISALFTNIFDLPVYTVFPPFLPTAHFSDSAQTCLSVPSDDKSPYLMYRSMLREHIRLK</sequence>